<comment type="function">
    <text evidence="8">May be involved in cell division.</text>
</comment>
<dbReference type="AlphaFoldDB" id="A0A2U3B910"/>
<dbReference type="RefSeq" id="WP_109319864.1">
    <property type="nucleotide sequence ID" value="NZ_QFWT01000005.1"/>
</dbReference>
<keyword evidence="2 10" id="KW-0732">Signal</keyword>
<comment type="subcellular location">
    <subcellularLocation>
        <location evidence="8">Cell membrane</location>
    </subcellularLocation>
</comment>
<dbReference type="PROSITE" id="PS50293">
    <property type="entry name" value="TPR_REGION"/>
    <property type="match status" value="1"/>
</dbReference>
<evidence type="ECO:0000313" key="11">
    <source>
        <dbReference type="EMBL" id="PWI33280.1"/>
    </source>
</evidence>
<keyword evidence="6" id="KW-0564">Palmitate</keyword>
<dbReference type="Proteomes" id="UP000245362">
    <property type="component" value="Unassembled WGS sequence"/>
</dbReference>
<proteinExistence type="predicted"/>
<dbReference type="Gene3D" id="1.25.40.10">
    <property type="entry name" value="Tetratricopeptide repeat domain"/>
    <property type="match status" value="1"/>
</dbReference>
<dbReference type="SUPFAM" id="SSF48452">
    <property type="entry name" value="TPR-like"/>
    <property type="match status" value="1"/>
</dbReference>
<feature type="repeat" description="TPR" evidence="9">
    <location>
        <begin position="74"/>
        <end position="107"/>
    </location>
</feature>
<dbReference type="OrthoDB" id="509324at2"/>
<dbReference type="InterPro" id="IPR050498">
    <property type="entry name" value="Ycf3"/>
</dbReference>
<evidence type="ECO:0000256" key="9">
    <source>
        <dbReference type="PROSITE-ProRule" id="PRU00339"/>
    </source>
</evidence>
<evidence type="ECO:0000256" key="10">
    <source>
        <dbReference type="SAM" id="SignalP"/>
    </source>
</evidence>
<feature type="repeat" description="TPR" evidence="9">
    <location>
        <begin position="108"/>
        <end position="141"/>
    </location>
</feature>
<gene>
    <name evidence="11" type="ORF">DI392_10500</name>
</gene>
<dbReference type="SMART" id="SM00028">
    <property type="entry name" value="TPR"/>
    <property type="match status" value="3"/>
</dbReference>
<keyword evidence="3" id="KW-0677">Repeat</keyword>
<evidence type="ECO:0000256" key="5">
    <source>
        <dbReference type="ARBA" id="ARBA00023136"/>
    </source>
</evidence>
<dbReference type="InterPro" id="IPR023605">
    <property type="entry name" value="Lipoprotein_NlpI"/>
</dbReference>
<dbReference type="NCBIfam" id="NF008391">
    <property type="entry name" value="PRK11189.1"/>
    <property type="match status" value="1"/>
</dbReference>
<keyword evidence="4 9" id="KW-0802">TPR repeat</keyword>
<feature type="repeat" description="TPR" evidence="9">
    <location>
        <begin position="246"/>
        <end position="279"/>
    </location>
</feature>
<evidence type="ECO:0000256" key="2">
    <source>
        <dbReference type="ARBA" id="ARBA00022729"/>
    </source>
</evidence>
<keyword evidence="1 8" id="KW-1003">Cell membrane</keyword>
<dbReference type="InterPro" id="IPR011990">
    <property type="entry name" value="TPR-like_helical_dom_sf"/>
</dbReference>
<keyword evidence="7 11" id="KW-0449">Lipoprotein</keyword>
<reference evidence="11 12" key="1">
    <citation type="submission" date="2018-05" db="EMBL/GenBank/DDBJ databases">
        <title>Vibrio limimaris sp. nov., isolated from marine sediment.</title>
        <authorList>
            <person name="Li C.-M."/>
        </authorList>
    </citation>
    <scope>NUCLEOTIDE SEQUENCE [LARGE SCALE GENOMIC DNA]</scope>
    <source>
        <strain evidence="11 12">E4404</strain>
    </source>
</reference>
<evidence type="ECO:0000256" key="1">
    <source>
        <dbReference type="ARBA" id="ARBA00022475"/>
    </source>
</evidence>
<evidence type="ECO:0000256" key="4">
    <source>
        <dbReference type="ARBA" id="ARBA00022803"/>
    </source>
</evidence>
<accession>A0A2U3B910</accession>
<dbReference type="EMBL" id="QFWT01000005">
    <property type="protein sequence ID" value="PWI33280.1"/>
    <property type="molecule type" value="Genomic_DNA"/>
</dbReference>
<evidence type="ECO:0000256" key="7">
    <source>
        <dbReference type="ARBA" id="ARBA00023288"/>
    </source>
</evidence>
<evidence type="ECO:0000256" key="8">
    <source>
        <dbReference type="PIRNR" id="PIRNR004654"/>
    </source>
</evidence>
<dbReference type="PANTHER" id="PTHR44858:SF1">
    <property type="entry name" value="UDP-N-ACETYLGLUCOSAMINE--PEPTIDE N-ACETYLGLUCOSAMINYLTRANSFERASE SPINDLY-RELATED"/>
    <property type="match status" value="1"/>
</dbReference>
<dbReference type="PROSITE" id="PS50005">
    <property type="entry name" value="TPR"/>
    <property type="match status" value="3"/>
</dbReference>
<comment type="subunit">
    <text evidence="8">Homodimer.</text>
</comment>
<feature type="signal peptide" evidence="10">
    <location>
        <begin position="1"/>
        <end position="25"/>
    </location>
</feature>
<dbReference type="PANTHER" id="PTHR44858">
    <property type="entry name" value="TETRATRICOPEPTIDE REPEAT PROTEIN 6"/>
    <property type="match status" value="1"/>
</dbReference>
<dbReference type="Pfam" id="PF13181">
    <property type="entry name" value="TPR_8"/>
    <property type="match status" value="2"/>
</dbReference>
<keyword evidence="5 8" id="KW-0472">Membrane</keyword>
<evidence type="ECO:0000256" key="3">
    <source>
        <dbReference type="ARBA" id="ARBA00022737"/>
    </source>
</evidence>
<feature type="chain" id="PRO_5015420932" description="Lipoprotein NlpI" evidence="10">
    <location>
        <begin position="26"/>
        <end position="313"/>
    </location>
</feature>
<dbReference type="InterPro" id="IPR019734">
    <property type="entry name" value="TPR_rpt"/>
</dbReference>
<organism evidence="11 12">
    <name type="scientific">Vibrio albus</name>
    <dbReference type="NCBI Taxonomy" id="2200953"/>
    <lineage>
        <taxon>Bacteria</taxon>
        <taxon>Pseudomonadati</taxon>
        <taxon>Pseudomonadota</taxon>
        <taxon>Gammaproteobacteria</taxon>
        <taxon>Vibrionales</taxon>
        <taxon>Vibrionaceae</taxon>
        <taxon>Vibrio</taxon>
    </lineage>
</organism>
<dbReference type="PIRSF" id="PIRSF004654">
    <property type="entry name" value="NlpI"/>
    <property type="match status" value="1"/>
</dbReference>
<dbReference type="GO" id="GO:0005886">
    <property type="term" value="C:plasma membrane"/>
    <property type="evidence" value="ECO:0007669"/>
    <property type="project" value="UniProtKB-SubCell"/>
</dbReference>
<sequence>MLKLSKLYRLGVLFAVTSWASVSTAAGNDNQVDKNSLVYPTMAVPLQSSFENEAQIAKLSQLLLNQNLTEDDRAKVFYERGYYYDNLGLKDLARLDFGQSLKINPAQPAIFNRLGMYFTQVGEYDAAYEAFDSTLELDPNNQDAIRNRAIALYYGDRINLALEDMQTYYQKDPNDPFRSLWLFIVEREVDEKAALKRLATKYHKRTTDNWNWVLVGIMLGEISEEQAYSIVSSQTRDNVLMAQRLTEAYFYLGKYRKAHGDYSDALSLYKLAISFNVYDYVEHGYSFLELGRIFNEYKKAQQSGRVDDFVKVN</sequence>
<evidence type="ECO:0000313" key="12">
    <source>
        <dbReference type="Proteomes" id="UP000245362"/>
    </source>
</evidence>
<comment type="caution">
    <text evidence="11">The sequence shown here is derived from an EMBL/GenBank/DDBJ whole genome shotgun (WGS) entry which is preliminary data.</text>
</comment>
<evidence type="ECO:0000256" key="6">
    <source>
        <dbReference type="ARBA" id="ARBA00023139"/>
    </source>
</evidence>
<name>A0A2U3B910_9VIBR</name>
<keyword evidence="12" id="KW-1185">Reference proteome</keyword>
<protein>
    <recommendedName>
        <fullName evidence="8">Lipoprotein NlpI</fullName>
    </recommendedName>
</protein>